<evidence type="ECO:0000256" key="4">
    <source>
        <dbReference type="ARBA" id="ARBA00022679"/>
    </source>
</evidence>
<dbReference type="InterPro" id="IPR011712">
    <property type="entry name" value="Sig_transdc_His_kin_sub3_dim/P"/>
</dbReference>
<protein>
    <recommendedName>
        <fullName evidence="2">histidine kinase</fullName>
        <ecNumber evidence="2">2.7.13.3</ecNumber>
    </recommendedName>
</protein>
<feature type="transmembrane region" description="Helical" evidence="9">
    <location>
        <begin position="12"/>
        <end position="31"/>
    </location>
</feature>
<gene>
    <name evidence="12" type="ORF">GCM10025866_25910</name>
</gene>
<evidence type="ECO:0000256" key="5">
    <source>
        <dbReference type="ARBA" id="ARBA00022741"/>
    </source>
</evidence>
<proteinExistence type="predicted"/>
<feature type="domain" description="Histidine kinase/HSP90-like ATPase" evidence="10">
    <location>
        <begin position="168"/>
        <end position="281"/>
    </location>
</feature>
<keyword evidence="9" id="KW-1133">Transmembrane helix</keyword>
<dbReference type="Gene3D" id="3.30.565.10">
    <property type="entry name" value="Histidine kinase-like ATPase, C-terminal domain"/>
    <property type="match status" value="1"/>
</dbReference>
<dbReference type="InterPro" id="IPR003594">
    <property type="entry name" value="HATPase_dom"/>
</dbReference>
<evidence type="ECO:0000259" key="10">
    <source>
        <dbReference type="Pfam" id="PF02518"/>
    </source>
</evidence>
<evidence type="ECO:0000256" key="7">
    <source>
        <dbReference type="ARBA" id="ARBA00022840"/>
    </source>
</evidence>
<keyword evidence="4" id="KW-0808">Transferase</keyword>
<dbReference type="EC" id="2.7.13.3" evidence="2"/>
<evidence type="ECO:0000256" key="2">
    <source>
        <dbReference type="ARBA" id="ARBA00012438"/>
    </source>
</evidence>
<evidence type="ECO:0000256" key="9">
    <source>
        <dbReference type="SAM" id="Phobius"/>
    </source>
</evidence>
<evidence type="ECO:0000313" key="12">
    <source>
        <dbReference type="EMBL" id="BDZ46682.1"/>
    </source>
</evidence>
<evidence type="ECO:0000256" key="3">
    <source>
        <dbReference type="ARBA" id="ARBA00022553"/>
    </source>
</evidence>
<dbReference type="EMBL" id="AP027731">
    <property type="protein sequence ID" value="BDZ46682.1"/>
    <property type="molecule type" value="Genomic_DNA"/>
</dbReference>
<dbReference type="Proteomes" id="UP001321498">
    <property type="component" value="Chromosome"/>
</dbReference>
<keyword evidence="9" id="KW-0472">Membrane</keyword>
<keyword evidence="8" id="KW-0902">Two-component regulatory system</keyword>
<dbReference type="SUPFAM" id="SSF55874">
    <property type="entry name" value="ATPase domain of HSP90 chaperone/DNA topoisomerase II/histidine kinase"/>
    <property type="match status" value="1"/>
</dbReference>
<comment type="catalytic activity">
    <reaction evidence="1">
        <text>ATP + protein L-histidine = ADP + protein N-phospho-L-histidine.</text>
        <dbReference type="EC" id="2.7.13.3"/>
    </reaction>
</comment>
<evidence type="ECO:0000313" key="13">
    <source>
        <dbReference type="Proteomes" id="UP001321498"/>
    </source>
</evidence>
<dbReference type="InterPro" id="IPR036890">
    <property type="entry name" value="HATPase_C_sf"/>
</dbReference>
<dbReference type="Pfam" id="PF02518">
    <property type="entry name" value="HATPase_c"/>
    <property type="match status" value="1"/>
</dbReference>
<dbReference type="Pfam" id="PF07730">
    <property type="entry name" value="HisKA_3"/>
    <property type="match status" value="1"/>
</dbReference>
<evidence type="ECO:0000256" key="8">
    <source>
        <dbReference type="ARBA" id="ARBA00023012"/>
    </source>
</evidence>
<dbReference type="Gene3D" id="1.20.5.1930">
    <property type="match status" value="1"/>
</dbReference>
<keyword evidence="3" id="KW-0597">Phosphoprotein</keyword>
<name>A0ABM8GEH0_9MICO</name>
<accession>A0ABM8GEH0</accession>
<keyword evidence="7" id="KW-0067">ATP-binding</keyword>
<dbReference type="RefSeq" id="WP_286276690.1">
    <property type="nucleotide sequence ID" value="NZ_AP027731.1"/>
</dbReference>
<keyword evidence="5" id="KW-0547">Nucleotide-binding</keyword>
<keyword evidence="9" id="KW-0812">Transmembrane</keyword>
<keyword evidence="6" id="KW-0418">Kinase</keyword>
<sequence>MAWPLDAVLTAVLIAAPTLLAVLFLLLWLAARRRLRQLAGEQTASARARVDLELSVAEQGGRLRIIRELHDLALHRVTSMIADAEGARYASGTDPAAAIRAAATIAETGRAALADMRRVNSLVRETEADVLLQPTLKSTRDLFKIMRDAGLGVTFDESGEPYELSAGAELAIYRILQEALSNSLKWGGDGTEARVSFTWTSQGLQVRVDDDGIRNAAVRKGLDPDNGGAGYTVEDDLRTLTQEIIGPGIEEMRERTELFGGVFSASQTAGVGFSVSAVFPALRHHNGVHGVDLTRGGTR</sequence>
<evidence type="ECO:0000256" key="1">
    <source>
        <dbReference type="ARBA" id="ARBA00000085"/>
    </source>
</evidence>
<evidence type="ECO:0000259" key="11">
    <source>
        <dbReference type="Pfam" id="PF07730"/>
    </source>
</evidence>
<dbReference type="CDD" id="cd16917">
    <property type="entry name" value="HATPase_UhpB-NarQ-NarX-like"/>
    <property type="match status" value="1"/>
</dbReference>
<reference evidence="13" key="1">
    <citation type="journal article" date="2019" name="Int. J. Syst. Evol. Microbiol.">
        <title>The Global Catalogue of Microorganisms (GCM) 10K type strain sequencing project: providing services to taxonomists for standard genome sequencing and annotation.</title>
        <authorList>
            <consortium name="The Broad Institute Genomics Platform"/>
            <consortium name="The Broad Institute Genome Sequencing Center for Infectious Disease"/>
            <person name="Wu L."/>
            <person name="Ma J."/>
        </authorList>
    </citation>
    <scope>NUCLEOTIDE SEQUENCE [LARGE SCALE GENOMIC DNA]</scope>
    <source>
        <strain evidence="13">NBRC 108725</strain>
    </source>
</reference>
<dbReference type="InterPro" id="IPR050482">
    <property type="entry name" value="Sensor_HK_TwoCompSys"/>
</dbReference>
<dbReference type="PANTHER" id="PTHR24421">
    <property type="entry name" value="NITRATE/NITRITE SENSOR PROTEIN NARX-RELATED"/>
    <property type="match status" value="1"/>
</dbReference>
<organism evidence="12 13">
    <name type="scientific">Naasia aerilata</name>
    <dbReference type="NCBI Taxonomy" id="1162966"/>
    <lineage>
        <taxon>Bacteria</taxon>
        <taxon>Bacillati</taxon>
        <taxon>Actinomycetota</taxon>
        <taxon>Actinomycetes</taxon>
        <taxon>Micrococcales</taxon>
        <taxon>Microbacteriaceae</taxon>
        <taxon>Naasia</taxon>
    </lineage>
</organism>
<keyword evidence="13" id="KW-1185">Reference proteome</keyword>
<evidence type="ECO:0000256" key="6">
    <source>
        <dbReference type="ARBA" id="ARBA00022777"/>
    </source>
</evidence>
<feature type="domain" description="Signal transduction histidine kinase subgroup 3 dimerisation and phosphoacceptor" evidence="11">
    <location>
        <begin position="62"/>
        <end position="126"/>
    </location>
</feature>
<dbReference type="PANTHER" id="PTHR24421:SF10">
    <property type="entry name" value="NITRATE_NITRITE SENSOR PROTEIN NARQ"/>
    <property type="match status" value="1"/>
</dbReference>